<evidence type="ECO:0000256" key="14">
    <source>
        <dbReference type="ARBA" id="ARBA00046271"/>
    </source>
</evidence>
<dbReference type="EMBL" id="AMQM01003400">
    <property type="status" value="NOT_ANNOTATED_CDS"/>
    <property type="molecule type" value="Genomic_DNA"/>
</dbReference>
<dbReference type="KEGG" id="hro:HELRODRAFT_110334"/>
<evidence type="ECO:0000256" key="12">
    <source>
        <dbReference type="ARBA" id="ARBA00032509"/>
    </source>
</evidence>
<comment type="similarity">
    <text evidence="2 16">Belongs to the AAA ATPase family.</text>
</comment>
<dbReference type="FunFam" id="3.40.50.300:FF:000149">
    <property type="entry name" value="Nuclear valosin-containing protein-like"/>
    <property type="match status" value="1"/>
</dbReference>
<keyword evidence="6 16" id="KW-0547">Nucleotide-binding</keyword>
<dbReference type="OrthoDB" id="2187at2759"/>
<dbReference type="InParanoid" id="T1EF16"/>
<evidence type="ECO:0000256" key="13">
    <source>
        <dbReference type="ARBA" id="ARBA00034532"/>
    </source>
</evidence>
<keyword evidence="20" id="KW-1185">Reference proteome</keyword>
<dbReference type="InterPro" id="IPR027417">
    <property type="entry name" value="P-loop_NTPase"/>
</dbReference>
<keyword evidence="10" id="KW-0472">Membrane</keyword>
<dbReference type="Gene3D" id="3.40.50.300">
    <property type="entry name" value="P-loop containing nucleotide triphosphate hydrolases"/>
    <property type="match status" value="1"/>
</dbReference>
<dbReference type="Pfam" id="PF00004">
    <property type="entry name" value="AAA"/>
    <property type="match status" value="1"/>
</dbReference>
<evidence type="ECO:0000256" key="4">
    <source>
        <dbReference type="ARBA" id="ARBA00022490"/>
    </source>
</evidence>
<evidence type="ECO:0000313" key="19">
    <source>
        <dbReference type="EnsemblMetazoa" id="HelroP110334"/>
    </source>
</evidence>
<keyword evidence="3" id="KW-0813">Transport</keyword>
<evidence type="ECO:0000256" key="6">
    <source>
        <dbReference type="ARBA" id="ARBA00022741"/>
    </source>
</evidence>
<dbReference type="InterPro" id="IPR003593">
    <property type="entry name" value="AAA+_ATPase"/>
</dbReference>
<protein>
    <recommendedName>
        <fullName evidence="13">Peroxisomal ATPase PEX1</fullName>
    </recommendedName>
    <alternativeName>
        <fullName evidence="12">Peroxin-1</fullName>
    </alternativeName>
</protein>
<dbReference type="InterPro" id="IPR050168">
    <property type="entry name" value="AAA_ATPase_domain"/>
</dbReference>
<evidence type="ECO:0000313" key="18">
    <source>
        <dbReference type="EMBL" id="ESO08092.1"/>
    </source>
</evidence>
<dbReference type="GO" id="GO:0005778">
    <property type="term" value="C:peroxisomal membrane"/>
    <property type="evidence" value="ECO:0007669"/>
    <property type="project" value="UniProtKB-SubCell"/>
</dbReference>
<evidence type="ECO:0000313" key="20">
    <source>
        <dbReference type="Proteomes" id="UP000015101"/>
    </source>
</evidence>
<dbReference type="OMA" id="VASECKL"/>
<evidence type="ECO:0000256" key="10">
    <source>
        <dbReference type="ARBA" id="ARBA00023136"/>
    </source>
</evidence>
<reference evidence="18 20" key="2">
    <citation type="journal article" date="2013" name="Nature">
        <title>Insights into bilaterian evolution from three spiralian genomes.</title>
        <authorList>
            <person name="Simakov O."/>
            <person name="Marletaz F."/>
            <person name="Cho S.J."/>
            <person name="Edsinger-Gonzales E."/>
            <person name="Havlak P."/>
            <person name="Hellsten U."/>
            <person name="Kuo D.H."/>
            <person name="Larsson T."/>
            <person name="Lv J."/>
            <person name="Arendt D."/>
            <person name="Savage R."/>
            <person name="Osoegawa K."/>
            <person name="de Jong P."/>
            <person name="Grimwood J."/>
            <person name="Chapman J.A."/>
            <person name="Shapiro H."/>
            <person name="Aerts A."/>
            <person name="Otillar R.P."/>
            <person name="Terry A.Y."/>
            <person name="Boore J.L."/>
            <person name="Grigoriev I.V."/>
            <person name="Lindberg D.R."/>
            <person name="Seaver E.C."/>
            <person name="Weisblat D.A."/>
            <person name="Putnam N.H."/>
            <person name="Rokhsar D.S."/>
        </authorList>
    </citation>
    <scope>NUCLEOTIDE SEQUENCE</scope>
</reference>
<evidence type="ECO:0000256" key="1">
    <source>
        <dbReference type="ARBA" id="ARBA00004514"/>
    </source>
</evidence>
<evidence type="ECO:0000256" key="8">
    <source>
        <dbReference type="ARBA" id="ARBA00022840"/>
    </source>
</evidence>
<dbReference type="HOGENOM" id="CLU_000688_21_3_1"/>
<dbReference type="Pfam" id="PF17862">
    <property type="entry name" value="AAA_lid_3"/>
    <property type="match status" value="1"/>
</dbReference>
<dbReference type="Gene3D" id="1.10.8.60">
    <property type="match status" value="1"/>
</dbReference>
<dbReference type="STRING" id="6412.T1EF16"/>
<dbReference type="GO" id="GO:0005829">
    <property type="term" value="C:cytosol"/>
    <property type="evidence" value="ECO:0007669"/>
    <property type="project" value="UniProtKB-SubCell"/>
</dbReference>
<evidence type="ECO:0000259" key="17">
    <source>
        <dbReference type="SMART" id="SM00382"/>
    </source>
</evidence>
<dbReference type="GO" id="GO:0005524">
    <property type="term" value="F:ATP binding"/>
    <property type="evidence" value="ECO:0007669"/>
    <property type="project" value="UniProtKB-KW"/>
</dbReference>
<accession>T1EF16</accession>
<evidence type="ECO:0000256" key="16">
    <source>
        <dbReference type="RuleBase" id="RU003651"/>
    </source>
</evidence>
<dbReference type="EMBL" id="KB096134">
    <property type="protein sequence ID" value="ESO08092.1"/>
    <property type="molecule type" value="Genomic_DNA"/>
</dbReference>
<evidence type="ECO:0000256" key="3">
    <source>
        <dbReference type="ARBA" id="ARBA00022448"/>
    </source>
</evidence>
<dbReference type="GO" id="GO:0016887">
    <property type="term" value="F:ATP hydrolysis activity"/>
    <property type="evidence" value="ECO:0007669"/>
    <property type="project" value="InterPro"/>
</dbReference>
<gene>
    <name evidence="19" type="primary">20195168</name>
    <name evidence="18" type="ORF">HELRODRAFT_110334</name>
</gene>
<name>T1EF16_HELRO</name>
<dbReference type="PANTHER" id="PTHR23077">
    <property type="entry name" value="AAA-FAMILY ATPASE"/>
    <property type="match status" value="1"/>
</dbReference>
<keyword evidence="9" id="KW-0653">Protein transport</keyword>
<dbReference type="SUPFAM" id="SSF52540">
    <property type="entry name" value="P-loop containing nucleoside triphosphate hydrolases"/>
    <property type="match status" value="1"/>
</dbReference>
<dbReference type="InterPro" id="IPR041569">
    <property type="entry name" value="AAA_lid_3"/>
</dbReference>
<reference evidence="19" key="3">
    <citation type="submission" date="2015-06" db="UniProtKB">
        <authorList>
            <consortium name="EnsemblMetazoa"/>
        </authorList>
    </citation>
    <scope>IDENTIFICATION</scope>
</reference>
<evidence type="ECO:0000256" key="9">
    <source>
        <dbReference type="ARBA" id="ARBA00022927"/>
    </source>
</evidence>
<dbReference type="FunFam" id="1.10.8.60:FF:000105">
    <property type="entry name" value="PeRoXisome assembly factor"/>
    <property type="match status" value="1"/>
</dbReference>
<keyword evidence="4" id="KW-0963">Cytoplasm</keyword>
<dbReference type="PANTHER" id="PTHR23077:SF12">
    <property type="entry name" value="PEROXISOMAL ATPASE PEX1"/>
    <property type="match status" value="1"/>
</dbReference>
<proteinExistence type="inferred from homology"/>
<feature type="domain" description="AAA+ ATPase" evidence="17">
    <location>
        <begin position="81"/>
        <end position="217"/>
    </location>
</feature>
<dbReference type="GO" id="GO:0015031">
    <property type="term" value="P:protein transport"/>
    <property type="evidence" value="ECO:0007669"/>
    <property type="project" value="UniProtKB-KW"/>
</dbReference>
<dbReference type="eggNOG" id="KOG0735">
    <property type="taxonomic scope" value="Eukaryota"/>
</dbReference>
<evidence type="ECO:0000256" key="5">
    <source>
        <dbReference type="ARBA" id="ARBA00022737"/>
    </source>
</evidence>
<dbReference type="EnsemblMetazoa" id="HelroT110334">
    <property type="protein sequence ID" value="HelroP110334"/>
    <property type="gene ID" value="HelroG110334"/>
</dbReference>
<dbReference type="Proteomes" id="UP000015101">
    <property type="component" value="Unassembled WGS sequence"/>
</dbReference>
<evidence type="ECO:0000256" key="2">
    <source>
        <dbReference type="ARBA" id="ARBA00006914"/>
    </source>
</evidence>
<dbReference type="CTD" id="20195168"/>
<dbReference type="AlphaFoldDB" id="T1EF16"/>
<evidence type="ECO:0000256" key="7">
    <source>
        <dbReference type="ARBA" id="ARBA00022801"/>
    </source>
</evidence>
<evidence type="ECO:0000256" key="15">
    <source>
        <dbReference type="ARBA" id="ARBA00064205"/>
    </source>
</evidence>
<dbReference type="PROSITE" id="PS00674">
    <property type="entry name" value="AAA"/>
    <property type="match status" value="1"/>
</dbReference>
<comment type="subunit">
    <text evidence="15">Interacts with PEX6; forming the PEX1-PEX6 AAA ATPase complex, which is composed of a heterohexamer formed by a trimer of PEX1-PEX6 dimers.</text>
</comment>
<sequence>MIHSKLIESSNGTDLTLTDEDVYKTISTYKPLHLRFTQLFEPPVISWSDVGGLQRIKKSLTESILWPTTYSKLFKNYPLPLRTGVLLYGPQGTGKTLLASAVASECKLNIISVKGPELLNKFIGASEKAVRDTFKKAKNASPCVIFFDELDSLAPRRGRDSTGVTDRVVNQLLAELDGVEELEGVYVLAATNRPDLIDPALLRPGRLDKLLYFPLPDAAERLMILEALTKNVVLDADVDLKNLADSTENFTGADLKGLLYNALLEVVHHHCHHEEGNNNGEGAFDDSVIKVKYVHLKTALNKTQPSILERDRRRFDEIYSQFNGPNEEIAHNLANTVGVKATFA</sequence>
<keyword evidence="7" id="KW-0378">Hydrolase</keyword>
<dbReference type="GeneID" id="20195168"/>
<comment type="subcellular location">
    <subcellularLocation>
        <location evidence="1">Cytoplasm</location>
        <location evidence="1">Cytosol</location>
    </subcellularLocation>
    <subcellularLocation>
        <location evidence="14">Peroxisome membrane</location>
    </subcellularLocation>
</comment>
<evidence type="ECO:0000256" key="11">
    <source>
        <dbReference type="ARBA" id="ARBA00023140"/>
    </source>
</evidence>
<keyword evidence="11" id="KW-0576">Peroxisome</keyword>
<dbReference type="RefSeq" id="XP_009013881.1">
    <property type="nucleotide sequence ID" value="XM_009015633.1"/>
</dbReference>
<keyword evidence="5" id="KW-0677">Repeat</keyword>
<dbReference type="InterPro" id="IPR003960">
    <property type="entry name" value="ATPase_AAA_CS"/>
</dbReference>
<keyword evidence="8 16" id="KW-0067">ATP-binding</keyword>
<organism evidence="19 20">
    <name type="scientific">Helobdella robusta</name>
    <name type="common">Californian leech</name>
    <dbReference type="NCBI Taxonomy" id="6412"/>
    <lineage>
        <taxon>Eukaryota</taxon>
        <taxon>Metazoa</taxon>
        <taxon>Spiralia</taxon>
        <taxon>Lophotrochozoa</taxon>
        <taxon>Annelida</taxon>
        <taxon>Clitellata</taxon>
        <taxon>Hirudinea</taxon>
        <taxon>Rhynchobdellida</taxon>
        <taxon>Glossiphoniidae</taxon>
        <taxon>Helobdella</taxon>
    </lineage>
</organism>
<reference evidence="20" key="1">
    <citation type="submission" date="2012-12" db="EMBL/GenBank/DDBJ databases">
        <authorList>
            <person name="Hellsten U."/>
            <person name="Grimwood J."/>
            <person name="Chapman J.A."/>
            <person name="Shapiro H."/>
            <person name="Aerts A."/>
            <person name="Otillar R.P."/>
            <person name="Terry A.Y."/>
            <person name="Boore J.L."/>
            <person name="Simakov O."/>
            <person name="Marletaz F."/>
            <person name="Cho S.-J."/>
            <person name="Edsinger-Gonzales E."/>
            <person name="Havlak P."/>
            <person name="Kuo D.-H."/>
            <person name="Larsson T."/>
            <person name="Lv J."/>
            <person name="Arendt D."/>
            <person name="Savage R."/>
            <person name="Osoegawa K."/>
            <person name="de Jong P."/>
            <person name="Lindberg D.R."/>
            <person name="Seaver E.C."/>
            <person name="Weisblat D.A."/>
            <person name="Putnam N.H."/>
            <person name="Grigoriev I.V."/>
            <person name="Rokhsar D.S."/>
        </authorList>
    </citation>
    <scope>NUCLEOTIDE SEQUENCE</scope>
</reference>
<dbReference type="SMART" id="SM00382">
    <property type="entry name" value="AAA"/>
    <property type="match status" value="1"/>
</dbReference>
<dbReference type="InterPro" id="IPR003959">
    <property type="entry name" value="ATPase_AAA_core"/>
</dbReference>